<accession>A0A445N415</accession>
<dbReference type="PANTHER" id="PTHR43394">
    <property type="entry name" value="ATP-DEPENDENT PERMEASE MDL1, MITOCHONDRIAL"/>
    <property type="match status" value="1"/>
</dbReference>
<keyword evidence="3" id="KW-1003">Cell membrane</keyword>
<keyword evidence="5" id="KW-0547">Nucleotide-binding</keyword>
<keyword evidence="4 9" id="KW-0812">Transmembrane</keyword>
<dbReference type="AlphaFoldDB" id="A0A445N415"/>
<evidence type="ECO:0000256" key="2">
    <source>
        <dbReference type="ARBA" id="ARBA00022448"/>
    </source>
</evidence>
<organism evidence="12">
    <name type="scientific">uncultured Desulfobacterium sp</name>
    <dbReference type="NCBI Taxonomy" id="201089"/>
    <lineage>
        <taxon>Bacteria</taxon>
        <taxon>Pseudomonadati</taxon>
        <taxon>Thermodesulfobacteriota</taxon>
        <taxon>Desulfobacteria</taxon>
        <taxon>Desulfobacterales</taxon>
        <taxon>Desulfobacteriaceae</taxon>
        <taxon>Desulfobacterium</taxon>
        <taxon>environmental samples</taxon>
    </lineage>
</organism>
<dbReference type="InterPro" id="IPR011527">
    <property type="entry name" value="ABC1_TM_dom"/>
</dbReference>
<dbReference type="GO" id="GO:0015421">
    <property type="term" value="F:ABC-type oligopeptide transporter activity"/>
    <property type="evidence" value="ECO:0007669"/>
    <property type="project" value="TreeGrafter"/>
</dbReference>
<name>A0A445N415_9BACT</name>
<dbReference type="GO" id="GO:0016887">
    <property type="term" value="F:ATP hydrolysis activity"/>
    <property type="evidence" value="ECO:0007669"/>
    <property type="project" value="InterPro"/>
</dbReference>
<feature type="transmembrane region" description="Helical" evidence="9">
    <location>
        <begin position="214"/>
        <end position="237"/>
    </location>
</feature>
<evidence type="ECO:0000256" key="6">
    <source>
        <dbReference type="ARBA" id="ARBA00022840"/>
    </source>
</evidence>
<dbReference type="InterPro" id="IPR039421">
    <property type="entry name" value="Type_1_exporter"/>
</dbReference>
<feature type="transmembrane region" description="Helical" evidence="9">
    <location>
        <begin position="351"/>
        <end position="371"/>
    </location>
</feature>
<dbReference type="SUPFAM" id="SSF52540">
    <property type="entry name" value="P-loop containing nucleoside triphosphate hydrolases"/>
    <property type="match status" value="1"/>
</dbReference>
<keyword evidence="7 9" id="KW-1133">Transmembrane helix</keyword>
<evidence type="ECO:0000256" key="9">
    <source>
        <dbReference type="SAM" id="Phobius"/>
    </source>
</evidence>
<dbReference type="CDD" id="cd18544">
    <property type="entry name" value="ABC_6TM_TmrA_like"/>
    <property type="match status" value="1"/>
</dbReference>
<dbReference type="Gene3D" id="3.40.50.300">
    <property type="entry name" value="P-loop containing nucleotide triphosphate hydrolases"/>
    <property type="match status" value="1"/>
</dbReference>
<feature type="transmembrane region" description="Helical" evidence="9">
    <location>
        <begin position="180"/>
        <end position="202"/>
    </location>
</feature>
<keyword evidence="8 9" id="KW-0472">Membrane</keyword>
<evidence type="ECO:0000256" key="4">
    <source>
        <dbReference type="ARBA" id="ARBA00022692"/>
    </source>
</evidence>
<dbReference type="InterPro" id="IPR003593">
    <property type="entry name" value="AAA+_ATPase"/>
</dbReference>
<evidence type="ECO:0000256" key="5">
    <source>
        <dbReference type="ARBA" id="ARBA00022741"/>
    </source>
</evidence>
<gene>
    <name evidence="12" type="ORF">PITCH_A930009</name>
</gene>
<evidence type="ECO:0000256" key="1">
    <source>
        <dbReference type="ARBA" id="ARBA00004651"/>
    </source>
</evidence>
<dbReference type="SMART" id="SM00382">
    <property type="entry name" value="AAA"/>
    <property type="match status" value="1"/>
</dbReference>
<dbReference type="InterPro" id="IPR027417">
    <property type="entry name" value="P-loop_NTPase"/>
</dbReference>
<dbReference type="InterPro" id="IPR036640">
    <property type="entry name" value="ABC1_TM_sf"/>
</dbReference>
<evidence type="ECO:0000256" key="7">
    <source>
        <dbReference type="ARBA" id="ARBA00022989"/>
    </source>
</evidence>
<dbReference type="GO" id="GO:0005524">
    <property type="term" value="F:ATP binding"/>
    <property type="evidence" value="ECO:0007669"/>
    <property type="project" value="UniProtKB-KW"/>
</dbReference>
<feature type="transmembrane region" description="Helical" evidence="9">
    <location>
        <begin position="34"/>
        <end position="53"/>
    </location>
</feature>
<dbReference type="EMBL" id="OJIN01000240">
    <property type="protein sequence ID" value="SPD76431.1"/>
    <property type="molecule type" value="Genomic_DNA"/>
</dbReference>
<dbReference type="InterPro" id="IPR003439">
    <property type="entry name" value="ABC_transporter-like_ATP-bd"/>
</dbReference>
<dbReference type="FunFam" id="3.40.50.300:FF:000221">
    <property type="entry name" value="Multidrug ABC transporter ATP-binding protein"/>
    <property type="match status" value="1"/>
</dbReference>
<dbReference type="PROSITE" id="PS50929">
    <property type="entry name" value="ABC_TM1F"/>
    <property type="match status" value="1"/>
</dbReference>
<dbReference type="GO" id="GO:0005886">
    <property type="term" value="C:plasma membrane"/>
    <property type="evidence" value="ECO:0007669"/>
    <property type="project" value="UniProtKB-SubCell"/>
</dbReference>
<dbReference type="Pfam" id="PF00664">
    <property type="entry name" value="ABC_membrane"/>
    <property type="match status" value="1"/>
</dbReference>
<evidence type="ECO:0000256" key="3">
    <source>
        <dbReference type="ARBA" id="ARBA00022475"/>
    </source>
</evidence>
<dbReference type="PROSITE" id="PS00211">
    <property type="entry name" value="ABC_TRANSPORTER_1"/>
    <property type="match status" value="1"/>
</dbReference>
<proteinExistence type="predicted"/>
<evidence type="ECO:0000259" key="11">
    <source>
        <dbReference type="PROSITE" id="PS50929"/>
    </source>
</evidence>
<keyword evidence="6" id="KW-0067">ATP-binding</keyword>
<dbReference type="PROSITE" id="PS50893">
    <property type="entry name" value="ABC_TRANSPORTER_2"/>
    <property type="match status" value="1"/>
</dbReference>
<dbReference type="Pfam" id="PF00005">
    <property type="entry name" value="ABC_tran"/>
    <property type="match status" value="1"/>
</dbReference>
<comment type="subcellular location">
    <subcellularLocation>
        <location evidence="1">Cell membrane</location>
        <topology evidence="1">Multi-pass membrane protein</topology>
    </subcellularLocation>
</comment>
<dbReference type="SUPFAM" id="SSF90123">
    <property type="entry name" value="ABC transporter transmembrane region"/>
    <property type="match status" value="1"/>
</dbReference>
<protein>
    <recommendedName>
        <fullName evidence="13">ABC transporter ATP-binding protein</fullName>
    </recommendedName>
</protein>
<evidence type="ECO:0000259" key="10">
    <source>
        <dbReference type="PROSITE" id="PS50893"/>
    </source>
</evidence>
<dbReference type="PANTHER" id="PTHR43394:SF1">
    <property type="entry name" value="ATP-BINDING CASSETTE SUB-FAMILY B MEMBER 10, MITOCHONDRIAL"/>
    <property type="match status" value="1"/>
</dbReference>
<reference evidence="12" key="1">
    <citation type="submission" date="2018-01" db="EMBL/GenBank/DDBJ databases">
        <authorList>
            <person name="Regsiter A."/>
            <person name="William W."/>
        </authorList>
    </citation>
    <scope>NUCLEOTIDE SEQUENCE</scope>
    <source>
        <strain evidence="12">TRIP AH-1</strain>
    </source>
</reference>
<feature type="transmembrane region" description="Helical" evidence="9">
    <location>
        <begin position="243"/>
        <end position="261"/>
    </location>
</feature>
<evidence type="ECO:0000313" key="12">
    <source>
        <dbReference type="EMBL" id="SPD76431.1"/>
    </source>
</evidence>
<feature type="transmembrane region" description="Helical" evidence="9">
    <location>
        <begin position="323"/>
        <end position="345"/>
    </location>
</feature>
<evidence type="ECO:0000256" key="8">
    <source>
        <dbReference type="ARBA" id="ARBA00023136"/>
    </source>
</evidence>
<dbReference type="Gene3D" id="1.20.1560.10">
    <property type="entry name" value="ABC transporter type 1, transmembrane domain"/>
    <property type="match status" value="1"/>
</dbReference>
<feature type="transmembrane region" description="Helical" evidence="9">
    <location>
        <begin position="138"/>
        <end position="160"/>
    </location>
</feature>
<feature type="domain" description="ABC transporter" evidence="10">
    <location>
        <begin position="424"/>
        <end position="658"/>
    </location>
</feature>
<keyword evidence="2" id="KW-0813">Transport</keyword>
<evidence type="ECO:0008006" key="13">
    <source>
        <dbReference type="Google" id="ProtNLM"/>
    </source>
</evidence>
<feature type="domain" description="ABC transmembrane type-1" evidence="11">
    <location>
        <begin position="37"/>
        <end position="386"/>
    </location>
</feature>
<sequence length="670" mass="74842">MESDYGYFEETRLGRPYDLKLLGRLYPFTRPYRLLLFGSILLVVLITLCELSLPYVTKIAIDRYIVPKTALHGVDNAGAVQGQTRDYSVDLKDPEAAAIVNKYPGLFRVEENSAIIPFEGLRNLSKDDLTRLRRSDMAGIATVSVLFLCLIGAGFFLNFFQVLIMEYAGQKMMHDLRMRLFTHIQGLSVSFFTRNAVARLVTRVTNDIDNMYELFTSVIGFVFTDLFLFIGIVVVLTSINLRLALISFAVIPVVLYASVSFSRRARDIFRILRIKLAEINTWFSESINGIKVIQLYNCERNNAESFGDLNHENYEAGMRQIRVLAVFLPIVELLGMCAIALVILYGGKSVLAGAVSLGSLVAFISYMRMFFRPIRDLAEKYNILQNAMASAERIFIILDTVNDVPPPLTPSIPMFAAKEKIEALSLVDVSFGYVPGETVLKDISFTLRAGETVGVVGPTGSGKTSLINLIQRFYDPVAGRILINGCDIKDYDPAWFRSKMALVMQDPFLFSASIRENIFLKNSFATGAQTEQILYSSNCKALVENLPDGLDTVLAEAGGSISSGERQLISIARAIAYDPQIILFDEATSYIDSQTEIKIQEAIDRMMKDRTALIVAHRLSTVRNADRIIVLNRGRIIETGTHQELMGLRGFYFRLHQLQHNGVSSGGLSQ</sequence>
<dbReference type="InterPro" id="IPR017871">
    <property type="entry name" value="ABC_transporter-like_CS"/>
</dbReference>